<feature type="compositionally biased region" description="Basic and acidic residues" evidence="1">
    <location>
        <begin position="1"/>
        <end position="23"/>
    </location>
</feature>
<evidence type="ECO:0000313" key="3">
    <source>
        <dbReference type="Proteomes" id="UP000322234"/>
    </source>
</evidence>
<keyword evidence="3" id="KW-1185">Reference proteome</keyword>
<reference evidence="2" key="1">
    <citation type="submission" date="2019-10" db="EMBL/GenBank/DDBJ databases">
        <title>The sequence and de novo assembly of the wild yak genome.</title>
        <authorList>
            <person name="Liu Y."/>
        </authorList>
    </citation>
    <scope>NUCLEOTIDE SEQUENCE [LARGE SCALE GENOMIC DNA]</scope>
    <source>
        <strain evidence="2">WY2019</strain>
    </source>
</reference>
<gene>
    <name evidence="2" type="ORF">E5288_WYG000386</name>
</gene>
<proteinExistence type="predicted"/>
<evidence type="ECO:0008006" key="4">
    <source>
        <dbReference type="Google" id="ProtNLM"/>
    </source>
</evidence>
<name>A0A6B0QRZ4_9CETA</name>
<protein>
    <recommendedName>
        <fullName evidence="4">40S ribosomal protein S25</fullName>
    </recommendedName>
</protein>
<dbReference type="AlphaFoldDB" id="A0A6B0QRZ4"/>
<feature type="region of interest" description="Disordered" evidence="1">
    <location>
        <begin position="1"/>
        <end position="28"/>
    </location>
</feature>
<sequence>MPPKDDKKKKDVRMSTKKGKDPVNKSGVQARTWMVPNLCQALTAAQPATSWEEAVKVSEYRHGRWGPARSIAQ</sequence>
<evidence type="ECO:0000256" key="1">
    <source>
        <dbReference type="SAM" id="MobiDB-lite"/>
    </source>
</evidence>
<organism evidence="2 3">
    <name type="scientific">Bos mutus</name>
    <name type="common">wild yak</name>
    <dbReference type="NCBI Taxonomy" id="72004"/>
    <lineage>
        <taxon>Eukaryota</taxon>
        <taxon>Metazoa</taxon>
        <taxon>Chordata</taxon>
        <taxon>Craniata</taxon>
        <taxon>Vertebrata</taxon>
        <taxon>Euteleostomi</taxon>
        <taxon>Mammalia</taxon>
        <taxon>Eutheria</taxon>
        <taxon>Laurasiatheria</taxon>
        <taxon>Artiodactyla</taxon>
        <taxon>Ruminantia</taxon>
        <taxon>Pecora</taxon>
        <taxon>Bovidae</taxon>
        <taxon>Bovinae</taxon>
        <taxon>Bos</taxon>
    </lineage>
</organism>
<accession>A0A6B0QRZ4</accession>
<dbReference type="Proteomes" id="UP000322234">
    <property type="component" value="Unassembled WGS sequence"/>
</dbReference>
<evidence type="ECO:0000313" key="2">
    <source>
        <dbReference type="EMBL" id="MXQ79246.1"/>
    </source>
</evidence>
<dbReference type="EMBL" id="VBQZ03000001">
    <property type="protein sequence ID" value="MXQ79246.1"/>
    <property type="molecule type" value="Genomic_DNA"/>
</dbReference>
<comment type="caution">
    <text evidence="2">The sequence shown here is derived from an EMBL/GenBank/DDBJ whole genome shotgun (WGS) entry which is preliminary data.</text>
</comment>